<evidence type="ECO:0000256" key="1">
    <source>
        <dbReference type="SAM" id="MobiDB-lite"/>
    </source>
</evidence>
<feature type="chain" id="PRO_5042951892" description="Immunoglobulin domain-containing protein" evidence="3">
    <location>
        <begin position="26"/>
        <end position="540"/>
    </location>
</feature>
<evidence type="ECO:0000313" key="6">
    <source>
        <dbReference type="Proteomes" id="UP001347796"/>
    </source>
</evidence>
<dbReference type="InterPro" id="IPR036179">
    <property type="entry name" value="Ig-like_dom_sf"/>
</dbReference>
<keyword evidence="2" id="KW-0472">Membrane</keyword>
<proteinExistence type="predicted"/>
<organism evidence="5 6">
    <name type="scientific">Patella caerulea</name>
    <name type="common">Rayed Mediterranean limpet</name>
    <dbReference type="NCBI Taxonomy" id="87958"/>
    <lineage>
        <taxon>Eukaryota</taxon>
        <taxon>Metazoa</taxon>
        <taxon>Spiralia</taxon>
        <taxon>Lophotrochozoa</taxon>
        <taxon>Mollusca</taxon>
        <taxon>Gastropoda</taxon>
        <taxon>Patellogastropoda</taxon>
        <taxon>Patelloidea</taxon>
        <taxon>Patellidae</taxon>
        <taxon>Patella</taxon>
    </lineage>
</organism>
<feature type="domain" description="Immunoglobulin" evidence="4">
    <location>
        <begin position="134"/>
        <end position="429"/>
    </location>
</feature>
<keyword evidence="6" id="KW-1185">Reference proteome</keyword>
<evidence type="ECO:0000256" key="2">
    <source>
        <dbReference type="SAM" id="Phobius"/>
    </source>
</evidence>
<comment type="caution">
    <text evidence="5">The sequence shown here is derived from an EMBL/GenBank/DDBJ whole genome shotgun (WGS) entry which is preliminary data.</text>
</comment>
<dbReference type="SUPFAM" id="SSF48726">
    <property type="entry name" value="Immunoglobulin"/>
    <property type="match status" value="1"/>
</dbReference>
<gene>
    <name evidence="5" type="ORF">SNE40_021643</name>
</gene>
<feature type="region of interest" description="Disordered" evidence="1">
    <location>
        <begin position="484"/>
        <end position="540"/>
    </location>
</feature>
<feature type="signal peptide" evidence="3">
    <location>
        <begin position="1"/>
        <end position="25"/>
    </location>
</feature>
<dbReference type="Gene3D" id="2.60.40.10">
    <property type="entry name" value="Immunoglobulins"/>
    <property type="match status" value="1"/>
</dbReference>
<keyword evidence="2" id="KW-0812">Transmembrane</keyword>
<feature type="region of interest" description="Disordered" evidence="1">
    <location>
        <begin position="325"/>
        <end position="372"/>
    </location>
</feature>
<dbReference type="InterPro" id="IPR003599">
    <property type="entry name" value="Ig_sub"/>
</dbReference>
<dbReference type="InterPro" id="IPR013783">
    <property type="entry name" value="Ig-like_fold"/>
</dbReference>
<name>A0AAN8G4V3_PATCE</name>
<feature type="compositionally biased region" description="Polar residues" evidence="1">
    <location>
        <begin position="493"/>
        <end position="503"/>
    </location>
</feature>
<dbReference type="SMART" id="SM00409">
    <property type="entry name" value="IG"/>
    <property type="match status" value="2"/>
</dbReference>
<feature type="transmembrane region" description="Helical" evidence="2">
    <location>
        <begin position="451"/>
        <end position="475"/>
    </location>
</feature>
<keyword evidence="2" id="KW-1133">Transmembrane helix</keyword>
<sequence length="540" mass="61556">MTVFQDKRWVWISFVMYSSILGILCKDEWSKVETVITGCSTVLKWHIHNDFNDTITITRNNVKLTSFLLKDENISISKPMEVKREVGESETVLHFIINNATLEDTGHYICTLDKLHLYKHIQLTVIDFQWNNDDEPIKVRPGEDVTIKWEYILLSRQLKKDIFLYTEDKTGVVTMLAFWFNGVFKSETNRMTFNLTTSENTFVEKIYLTLHNTTTKDYNLTYYLKLDCHQGCSKFHLPITLFEDVGYKWIPVNHAPVKTSIRRDVELMWNYETEKSPNKIIITRKNTTNNKVEHIGIWTPERGFKIETNLTAIFEISQRFETVNHSRTTDEIKNSSPSPNLTPDSNTKISSMDATTPQSKSTTDESGVNSSPIKSSHFEVSIVTVNISQGRITLRLLSVNTSDVDMVYYCHVQCGDWFTSKQGVTLTEVEQQVTSSATGNPSLSKVAEHEIVVLSASLATTVVVLVLIFVLLALATRKLSHHYNKEKERPKSAVSTNSNSPASSRYPYKPMSGLTSYIARPDVEPTKRNSGGLRDFLTGE</sequence>
<keyword evidence="3" id="KW-0732">Signal</keyword>
<evidence type="ECO:0000256" key="3">
    <source>
        <dbReference type="SAM" id="SignalP"/>
    </source>
</evidence>
<evidence type="ECO:0000313" key="5">
    <source>
        <dbReference type="EMBL" id="KAK6167671.1"/>
    </source>
</evidence>
<dbReference type="EMBL" id="JAZGQO010000018">
    <property type="protein sequence ID" value="KAK6167671.1"/>
    <property type="molecule type" value="Genomic_DNA"/>
</dbReference>
<feature type="compositionally biased region" description="Polar residues" evidence="1">
    <location>
        <begin position="334"/>
        <end position="372"/>
    </location>
</feature>
<reference evidence="5 6" key="1">
    <citation type="submission" date="2024-01" db="EMBL/GenBank/DDBJ databases">
        <title>The genome of the rayed Mediterranean limpet Patella caerulea (Linnaeus, 1758).</title>
        <authorList>
            <person name="Anh-Thu Weber A."/>
            <person name="Halstead-Nussloch G."/>
        </authorList>
    </citation>
    <scope>NUCLEOTIDE SEQUENCE [LARGE SCALE GENOMIC DNA]</scope>
    <source>
        <strain evidence="5">AATW-2023a</strain>
        <tissue evidence="5">Whole specimen</tissue>
    </source>
</reference>
<evidence type="ECO:0000259" key="4">
    <source>
        <dbReference type="SMART" id="SM00409"/>
    </source>
</evidence>
<dbReference type="AlphaFoldDB" id="A0AAN8G4V3"/>
<feature type="domain" description="Immunoglobulin" evidence="4">
    <location>
        <begin position="30"/>
        <end position="126"/>
    </location>
</feature>
<accession>A0AAN8G4V3</accession>
<dbReference type="Proteomes" id="UP001347796">
    <property type="component" value="Unassembled WGS sequence"/>
</dbReference>
<protein>
    <recommendedName>
        <fullName evidence="4">Immunoglobulin domain-containing protein</fullName>
    </recommendedName>
</protein>